<name>O80495_ARATH</name>
<proteinExistence type="predicted"/>
<dbReference type="AlphaFoldDB" id="O80495"/>
<dbReference type="EMBL" id="AC003114">
    <property type="protein sequence ID" value="AAC24091.1"/>
    <property type="molecule type" value="Genomic_DNA"/>
</dbReference>
<protein>
    <submittedName>
        <fullName evidence="1">T12M4.18</fullName>
    </submittedName>
</protein>
<reference evidence="1" key="2">
    <citation type="submission" date="1998-06" db="EMBL/GenBank/DDBJ databases">
        <authorList>
            <person name="Theologis"/>
        </authorList>
    </citation>
    <scope>NUCLEOTIDE SEQUENCE</scope>
</reference>
<dbReference type="PIR" id="F86223">
    <property type="entry name" value="F86223"/>
</dbReference>
<gene>
    <name evidence="1" type="primary">T12M4.18</name>
</gene>
<organism evidence="1">
    <name type="scientific">Arabidopsis thaliana</name>
    <name type="common">Mouse-ear cress</name>
    <dbReference type="NCBI Taxonomy" id="3702"/>
    <lineage>
        <taxon>Eukaryota</taxon>
        <taxon>Viridiplantae</taxon>
        <taxon>Streptophyta</taxon>
        <taxon>Embryophyta</taxon>
        <taxon>Tracheophyta</taxon>
        <taxon>Spermatophyta</taxon>
        <taxon>Magnoliopsida</taxon>
        <taxon>eudicotyledons</taxon>
        <taxon>Gunneridae</taxon>
        <taxon>Pentapetalae</taxon>
        <taxon>rosids</taxon>
        <taxon>malvids</taxon>
        <taxon>Brassicales</taxon>
        <taxon>Brassicaceae</taxon>
        <taxon>Camelineae</taxon>
        <taxon>Arabidopsis</taxon>
    </lineage>
</organism>
<reference key="3">
    <citation type="journal article" date="2000" name="Nature">
        <title>Sequence and analysis of chromosome 1 of the plant Arabidopsis thaliana.</title>
        <authorList>
            <person name="Theologis A."/>
            <person name="Ecker J.R."/>
            <person name="Palm C.J."/>
            <person name="Federspiel N.A."/>
            <person name="Kaul S."/>
            <person name="White O."/>
            <person name="Alonso J."/>
            <person name="Altafi H."/>
            <person name="Araujo R."/>
            <person name="Bowman C.L."/>
            <person name="Brooks S.Y."/>
            <person name="Buehler E."/>
            <person name="Chan A."/>
            <person name="Chao Q."/>
            <person name="Chen H."/>
            <person name="Cheuk R.F."/>
            <person name="Chin C.W."/>
            <person name="Chung M.K."/>
            <person name="Conn L."/>
            <person name="Conway A.B."/>
            <person name="Conway A.R."/>
            <person name="Creasy T.H."/>
            <person name="Dewar K."/>
            <person name="Dunn P."/>
            <person name="Etgu P."/>
            <person name="Feldblyum T.V."/>
            <person name="Feng J."/>
            <person name="Fong B."/>
            <person name="Fujii C.Y."/>
            <person name="Gill J.E."/>
            <person name="Goldsmith A.D."/>
            <person name="Haas B."/>
            <person name="Hansen N.F."/>
            <person name="Hughes B."/>
            <person name="Huizar L."/>
            <person name="Hunter J.L."/>
            <person name="Jenkins J."/>
            <person name="Johnson-Hopson C."/>
            <person name="Khan S."/>
            <person name="Khaykin E."/>
            <person name="Kim C.J."/>
            <person name="Koo H.L."/>
            <person name="Kremenetskaia I."/>
            <person name="Kurtz D.B."/>
            <person name="Kwan A."/>
            <person name="Lam B."/>
            <person name="Langin-Hooper S."/>
            <person name="Lee A."/>
            <person name="Lee J.M."/>
            <person name="Lenz C.A."/>
            <person name="Li J.H."/>
            <person name="Li Y."/>
            <person name="Lin X."/>
            <person name="Liu S.X."/>
            <person name="Liu Z.A."/>
            <person name="Luros J.S."/>
            <person name="Maiti R."/>
            <person name="Marziali A."/>
            <person name="Militscher J."/>
            <person name="Miranda M."/>
            <person name="Nguyen M."/>
            <person name="Nierman W.C."/>
            <person name="Osborne B.I."/>
            <person name="Pai G."/>
            <person name="Peterson J."/>
            <person name="Pham P.K."/>
            <person name="Rizzo M."/>
            <person name="Rooney T."/>
            <person name="Rowley D."/>
            <person name="Sakano H."/>
            <person name="Salzberg S.L."/>
            <person name="Schwartz J.R."/>
            <person name="Shinn P."/>
            <person name="Southwick A.M."/>
            <person name="Sun H."/>
            <person name="Tallon L.J."/>
            <person name="Tambunga G."/>
            <person name="Toriumi M.J."/>
            <person name="Town C.D."/>
            <person name="Utterback T."/>
            <person name="Van Aken S."/>
            <person name="Vaysberg M."/>
            <person name="Vysotskaia V.S."/>
            <person name="Walker M."/>
            <person name="Wu D."/>
            <person name="Yu G."/>
            <person name="Fraser C.M."/>
            <person name="Venter J.C."/>
            <person name="Davis R.W."/>
        </authorList>
    </citation>
    <scope>NUCLEOTIDE SEQUENCE [LARGE SCALE GENOMIC DNA]</scope>
    <source>
        <strain>cv. Columbia</strain>
    </source>
</reference>
<accession>O80495</accession>
<reference evidence="1" key="1">
    <citation type="submission" date="1998-01" db="EMBL/GenBank/DDBJ databases">
        <title>Arabidopsis thaliana chromosome 1 BAC T12M4 sequence, complete sequence.</title>
        <authorList>
            <person name="Vysotskaia V.S."/>
            <person name="Schwartz J.R."/>
            <person name="Toriumi M."/>
            <person name="Yu G."/>
            <person name="Oji"/>
            <person name="O"/>
            <person name="Kwan"/>
            <person name="A"/>
            <person name="Liu S."/>
            <person name="Li J."/>
            <person name="Araujo R."/>
            <person name="Au M."/>
            <person name="Brendel V."/>
            <person name="Buehler E."/>
            <person name="Conway A.B."/>
            <person name="Conway A.R."/>
            <person name="Dewar K."/>
            <person name="Feng J."/>
            <person name="Kim C."/>
            <person name="Kurtz D."/>
            <person name="Li Y."/>
            <person name="Palm C.J."/>
            <person name="Shinn P."/>
            <person name="Sun H."/>
            <person name="Davis R.W."/>
            <person name="Ecker J.R."/>
            <person name="Federspiel N.A."/>
            <person name="Theologis A."/>
        </authorList>
    </citation>
    <scope>NUCLEOTIDE SEQUENCE</scope>
</reference>
<evidence type="ECO:0000313" key="1">
    <source>
        <dbReference type="EMBL" id="AAC24091.1"/>
    </source>
</evidence>
<sequence length="161" mass="18894">MRLLGNTTNRETRDKYWYLPETVVEVMHVVNSYSFVNALSVNIHKKSLAMRKKFYEQTGETRPKLILVQVCVSKGRRNINKVTKIGLLGEAWSQETVFWLRYESISKHILDFLIQNASRGCKTRTHYVCTRQNKLYGTSINLKPLHYIWVCKTPNIQLPNF</sequence>